<dbReference type="AlphaFoldDB" id="A0A9Q8ZD74"/>
<keyword evidence="3" id="KW-1185">Reference proteome</keyword>
<dbReference type="EMBL" id="CP089278">
    <property type="protein sequence ID" value="USP79907.1"/>
    <property type="molecule type" value="Genomic_DNA"/>
</dbReference>
<dbReference type="OrthoDB" id="2893324at2759"/>
<name>A0A9Q8ZD74_CURCL</name>
<evidence type="ECO:0000313" key="2">
    <source>
        <dbReference type="EMBL" id="USP79907.1"/>
    </source>
</evidence>
<dbReference type="Pfam" id="PF15891">
    <property type="entry name" value="Nuc_deoxyri_tr2"/>
    <property type="match status" value="1"/>
</dbReference>
<gene>
    <name evidence="2" type="ORF">yc1106_07181</name>
</gene>
<feature type="region of interest" description="Disordered" evidence="1">
    <location>
        <begin position="13"/>
        <end position="37"/>
    </location>
</feature>
<evidence type="ECO:0000256" key="1">
    <source>
        <dbReference type="SAM" id="MobiDB-lite"/>
    </source>
</evidence>
<dbReference type="InterPro" id="IPR039470">
    <property type="entry name" value="Nuc_deoxyri_tr2"/>
</dbReference>
<dbReference type="Proteomes" id="UP001056012">
    <property type="component" value="Chromosome 5"/>
</dbReference>
<protein>
    <submittedName>
        <fullName evidence="2">Uncharacterized protein</fullName>
    </submittedName>
</protein>
<proteinExistence type="predicted"/>
<reference evidence="2" key="1">
    <citation type="submission" date="2021-12" db="EMBL/GenBank/DDBJ databases">
        <title>Curvularia clavata genome.</title>
        <authorList>
            <person name="Cao Y."/>
        </authorList>
    </citation>
    <scope>NUCLEOTIDE SEQUENCE</scope>
    <source>
        <strain evidence="2">Yc1106</strain>
    </source>
</reference>
<organism evidence="2 3">
    <name type="scientific">Curvularia clavata</name>
    <dbReference type="NCBI Taxonomy" id="95742"/>
    <lineage>
        <taxon>Eukaryota</taxon>
        <taxon>Fungi</taxon>
        <taxon>Dikarya</taxon>
        <taxon>Ascomycota</taxon>
        <taxon>Pezizomycotina</taxon>
        <taxon>Dothideomycetes</taxon>
        <taxon>Pleosporomycetidae</taxon>
        <taxon>Pleosporales</taxon>
        <taxon>Pleosporineae</taxon>
        <taxon>Pleosporaceae</taxon>
        <taxon>Curvularia</taxon>
    </lineage>
</organism>
<dbReference type="Gene3D" id="3.40.50.450">
    <property type="match status" value="1"/>
</dbReference>
<feature type="compositionally biased region" description="Basic and acidic residues" evidence="1">
    <location>
        <begin position="21"/>
        <end position="37"/>
    </location>
</feature>
<dbReference type="VEuPathDB" id="FungiDB:yc1106_07181"/>
<sequence>MFFARDIFDRIRGKTAPPHSESIKENAKPTVPSEERQHITMTSATNTSGSVDIDRDVEDVKNQLPPLPSPLPTPHKDFVHCVPPHAPTYRKFSVFTAGSIEMGNAVQWQKHMTALLSHLPITVCNPRRGHWNPNVTPLARDEDFRTQVEWELAALEQVDVICFFFDVMTKSPVSLLELGLWAGSGKVVVCCGDDYWKGGNVELTCRRYDIPFVKSFTELVPAVEKMLVEKGMVLNDKGDLAEENVHVDKEKPKKKAQLEAEKADLQKQIDELQAQLTKSRM</sequence>
<accession>A0A9Q8ZD74</accession>
<evidence type="ECO:0000313" key="3">
    <source>
        <dbReference type="Proteomes" id="UP001056012"/>
    </source>
</evidence>